<gene>
    <name evidence="2" type="ORF">L3X38_033032</name>
</gene>
<dbReference type="EMBL" id="JAJFAZ020000006">
    <property type="protein sequence ID" value="KAI5323959.1"/>
    <property type="molecule type" value="Genomic_DNA"/>
</dbReference>
<evidence type="ECO:0000313" key="3">
    <source>
        <dbReference type="Proteomes" id="UP001054821"/>
    </source>
</evidence>
<name>A0AAD4VGK9_PRUDU</name>
<sequence>MKSASTQQHLHVVLVCKEMKPATMTYEEWDVLDELARGATENYLANEVLINVMNDTAKQTWEKLKEMFAGKSLSNKLFLKEELLNLRMEEGDNLMEHLSSFDRCVADLQRMEVSYSTEDKALMLLTSLPPSYKHFQTTLMYGKVTLDFESVVQDIMSHQRMNQSSGEKFQREGLVAKTGERGRSKKREGKKCNRGRSKSKAKEGCFEYGSKEH</sequence>
<dbReference type="Proteomes" id="UP001054821">
    <property type="component" value="Chromosome 6"/>
</dbReference>
<comment type="caution">
    <text evidence="2">The sequence shown here is derived from an EMBL/GenBank/DDBJ whole genome shotgun (WGS) entry which is preliminary data.</text>
</comment>
<proteinExistence type="predicted"/>
<keyword evidence="3" id="KW-1185">Reference proteome</keyword>
<evidence type="ECO:0000313" key="2">
    <source>
        <dbReference type="EMBL" id="KAI5323959.1"/>
    </source>
</evidence>
<evidence type="ECO:0000256" key="1">
    <source>
        <dbReference type="SAM" id="MobiDB-lite"/>
    </source>
</evidence>
<dbReference type="AlphaFoldDB" id="A0AAD4VGK9"/>
<feature type="region of interest" description="Disordered" evidence="1">
    <location>
        <begin position="159"/>
        <end position="213"/>
    </location>
</feature>
<protein>
    <submittedName>
        <fullName evidence="2">Uncharacterized protein</fullName>
    </submittedName>
</protein>
<organism evidence="2 3">
    <name type="scientific">Prunus dulcis</name>
    <name type="common">Almond</name>
    <name type="synonym">Amygdalus dulcis</name>
    <dbReference type="NCBI Taxonomy" id="3755"/>
    <lineage>
        <taxon>Eukaryota</taxon>
        <taxon>Viridiplantae</taxon>
        <taxon>Streptophyta</taxon>
        <taxon>Embryophyta</taxon>
        <taxon>Tracheophyta</taxon>
        <taxon>Spermatophyta</taxon>
        <taxon>Magnoliopsida</taxon>
        <taxon>eudicotyledons</taxon>
        <taxon>Gunneridae</taxon>
        <taxon>Pentapetalae</taxon>
        <taxon>rosids</taxon>
        <taxon>fabids</taxon>
        <taxon>Rosales</taxon>
        <taxon>Rosaceae</taxon>
        <taxon>Amygdaloideae</taxon>
        <taxon>Amygdaleae</taxon>
        <taxon>Prunus</taxon>
    </lineage>
</organism>
<feature type="compositionally biased region" description="Basic and acidic residues" evidence="1">
    <location>
        <begin position="200"/>
        <end position="213"/>
    </location>
</feature>
<reference evidence="2 3" key="1">
    <citation type="journal article" date="2022" name="G3 (Bethesda)">
        <title>Whole-genome sequence and methylome profiling of the almond [Prunus dulcis (Mill.) D.A. Webb] cultivar 'Nonpareil'.</title>
        <authorList>
            <person name="D'Amico-Willman K.M."/>
            <person name="Ouma W.Z."/>
            <person name="Meulia T."/>
            <person name="Sideli G.M."/>
            <person name="Gradziel T.M."/>
            <person name="Fresnedo-Ramirez J."/>
        </authorList>
    </citation>
    <scope>NUCLEOTIDE SEQUENCE [LARGE SCALE GENOMIC DNA]</scope>
    <source>
        <strain evidence="2">Clone GOH B32 T37-40</strain>
    </source>
</reference>
<dbReference type="Pfam" id="PF14223">
    <property type="entry name" value="Retrotran_gag_2"/>
    <property type="match status" value="1"/>
</dbReference>
<feature type="compositionally biased region" description="Basic residues" evidence="1">
    <location>
        <begin position="183"/>
        <end position="199"/>
    </location>
</feature>
<accession>A0AAD4VGK9</accession>